<dbReference type="PANTHER" id="PTHR47027">
    <property type="entry name" value="REVERSE TRANSCRIPTASE DOMAIN-CONTAINING PROTEIN"/>
    <property type="match status" value="1"/>
</dbReference>
<keyword evidence="3" id="KW-1185">Reference proteome</keyword>
<dbReference type="OrthoDB" id="5845933at2759"/>
<reference evidence="4" key="2">
    <citation type="submission" date="2019-09" db="UniProtKB">
        <authorList>
            <consortium name="WormBaseParasite"/>
        </authorList>
    </citation>
    <scope>IDENTIFICATION</scope>
</reference>
<evidence type="ECO:0000313" key="2">
    <source>
        <dbReference type="EMBL" id="VDP12319.1"/>
    </source>
</evidence>
<sequence length="125" mass="14236">MKSLNWDEKGICVDRKFLLNHRFADDIVIFTMTTAEAETMLKELNEAGMKIGLRITRKKTQFMKNVWCEGDNINIDGSLLTGAISYVYLGRSINIDNDKKEELSRRRKAAWSAYGSLKEANGLSI</sequence>
<dbReference type="Pfam" id="PF00078">
    <property type="entry name" value="RVT_1"/>
    <property type="match status" value="1"/>
</dbReference>
<evidence type="ECO:0000313" key="3">
    <source>
        <dbReference type="Proteomes" id="UP000050761"/>
    </source>
</evidence>
<dbReference type="PROSITE" id="PS50878">
    <property type="entry name" value="RT_POL"/>
    <property type="match status" value="1"/>
</dbReference>
<dbReference type="WBParaSite" id="HPBE_0001863301-mRNA-1">
    <property type="protein sequence ID" value="HPBE_0001863301-mRNA-1"/>
    <property type="gene ID" value="HPBE_0001863301"/>
</dbReference>
<gene>
    <name evidence="2" type="ORF">HPBE_LOCUS18632</name>
</gene>
<dbReference type="AlphaFoldDB" id="A0A183G9K9"/>
<evidence type="ECO:0000259" key="1">
    <source>
        <dbReference type="PROSITE" id="PS50878"/>
    </source>
</evidence>
<dbReference type="InterPro" id="IPR000477">
    <property type="entry name" value="RT_dom"/>
</dbReference>
<organism evidence="3 4">
    <name type="scientific">Heligmosomoides polygyrus</name>
    <name type="common">Parasitic roundworm</name>
    <dbReference type="NCBI Taxonomy" id="6339"/>
    <lineage>
        <taxon>Eukaryota</taxon>
        <taxon>Metazoa</taxon>
        <taxon>Ecdysozoa</taxon>
        <taxon>Nematoda</taxon>
        <taxon>Chromadorea</taxon>
        <taxon>Rhabditida</taxon>
        <taxon>Rhabditina</taxon>
        <taxon>Rhabditomorpha</taxon>
        <taxon>Strongyloidea</taxon>
        <taxon>Heligmosomidae</taxon>
        <taxon>Heligmosomoides</taxon>
    </lineage>
</organism>
<name>A0A183G9K9_HELPZ</name>
<evidence type="ECO:0000313" key="4">
    <source>
        <dbReference type="WBParaSite" id="HPBE_0001863301-mRNA-1"/>
    </source>
</evidence>
<dbReference type="Proteomes" id="UP000050761">
    <property type="component" value="Unassembled WGS sequence"/>
</dbReference>
<accession>A0A183G9K9</accession>
<proteinExistence type="predicted"/>
<protein>
    <submittedName>
        <fullName evidence="4">Reverse transcriptase domain-containing protein</fullName>
    </submittedName>
</protein>
<reference evidence="2 3" key="1">
    <citation type="submission" date="2018-11" db="EMBL/GenBank/DDBJ databases">
        <authorList>
            <consortium name="Pathogen Informatics"/>
        </authorList>
    </citation>
    <scope>NUCLEOTIDE SEQUENCE [LARGE SCALE GENOMIC DNA]</scope>
</reference>
<dbReference type="EMBL" id="UZAH01030814">
    <property type="protein sequence ID" value="VDP12319.1"/>
    <property type="molecule type" value="Genomic_DNA"/>
</dbReference>
<dbReference type="PANTHER" id="PTHR47027:SF20">
    <property type="entry name" value="REVERSE TRANSCRIPTASE-LIKE PROTEIN WITH RNA-DIRECTED DNA POLYMERASE DOMAIN"/>
    <property type="match status" value="1"/>
</dbReference>
<accession>A0A3P8EKA8</accession>
<feature type="domain" description="Reverse transcriptase" evidence="1">
    <location>
        <begin position="1"/>
        <end position="93"/>
    </location>
</feature>